<feature type="compositionally biased region" description="Low complexity" evidence="1">
    <location>
        <begin position="804"/>
        <end position="824"/>
    </location>
</feature>
<proteinExistence type="predicted"/>
<dbReference type="RefSeq" id="WP_011385639.1">
    <property type="nucleotide sequence ID" value="NC_007626.1"/>
</dbReference>
<keyword evidence="4" id="KW-1185">Reference proteome</keyword>
<feature type="compositionally biased region" description="Pro residues" evidence="1">
    <location>
        <begin position="865"/>
        <end position="896"/>
    </location>
</feature>
<dbReference type="GO" id="GO:0005509">
    <property type="term" value="F:calcium ion binding"/>
    <property type="evidence" value="ECO:0007669"/>
    <property type="project" value="InterPro"/>
</dbReference>
<feature type="compositionally biased region" description="Polar residues" evidence="1">
    <location>
        <begin position="787"/>
        <end position="800"/>
    </location>
</feature>
<sequence>MFDGAAAMDAAHAPPDSAAKALIPDSPAPVQVRAADQSQDGGKKQVVFVDTSVADYKTLEAAVGDGIEIQEISGVQSGLAQIAKWAETQSGYDSISILSHGSQGVLTLGSDTLDASNLSGAVTQAELAQIGHALKAGGDLMLYGCDVAKGEDGQHFIETLAEATGADVAASDNTTGRNGDWRLERSTGTITSSAIDVPDYAAALAVTTNIWVSDGTSGGTSILKEINPGSSSNPKDLIVFNGKLFFTATDSTNGRELWVTDGTEAGTQLVKDIRPGSSDAFNSSYNQFVVCNGWLYFAANNGTNGAELWRTDGTTANTQMVTDLWSGSSGGVSTGASQTIAALNNTLYFVGNSSAAGSQLWSYDGTTVSRVHTVWVSKVIAASDKLFLAANDTNLGHYDQLWKSDGTTGGTVAVKDFGSASMVWSNTSYATFSFSTVGDKLYFSPYTSTYGAEPWVSDGTTAGTILLKDIVAGGTTAGYPASGNSSASGGFFQWTAGDGKVYFTTQSGDLYSTDGTAAGTAKVNGISSVYGFESSTATMYLGGNDGTNGNELLSWDRTSLGLIKDINSGSSSAMPVYLTKMGGNFYFTPFQLNDSNGAELWKSDGTSGGTALVKDINSGSSGSNIASITVYNNKLYFSARSAQPNTTPSFVTGTAQSLSVAFNGAAVDLKSYLHVSDSDSSQTETWSQSVAPSHGTLSFSSATATSGSTDVTPGGTITYTPTTGYSGSDTFTVQVSDGNGGTATRVFNVTVASNVSPTFVTATAKTLSVSYNSAAIDLKPELHISDSDSSQTETWSQSVAPSHGSLSFSSATATSGSTDVTPGGTITYTPTTGYSGTDTFTVQVSDGTVTATRVFNITIAAKPADPAPPPPPPPPSAPPAPPVVVAPPVQPQPIAEPPKTIVRDTTPTPVFAPIQPPSPPAAPPVSDAPKGPSAGPTSDAPKTPVGEAPKVAVPLAPVVVAPPVIPVVMTPQFTPTASDGGFRVPVVTATQGGPPVEGLLALRPEVQVPPLTDGPMRVTIPLDAFVHSRSDAVVTLSAARVTGQPLPSWLNFDSRSGTLAGQPPADFKGTMVVRIVARDDKGQEATITVRINGLPEKTGAVQDSNVIKLGHHLRDKPTGKIAFTQQLKMAARNAAIRFS</sequence>
<evidence type="ECO:0000313" key="4">
    <source>
        <dbReference type="Proteomes" id="UP000007058"/>
    </source>
</evidence>
<dbReference type="InterPro" id="IPR006644">
    <property type="entry name" value="Cadg"/>
</dbReference>
<protein>
    <submittedName>
        <fullName evidence="3">RTX toxins and related Ca2+-binding protein</fullName>
    </submittedName>
</protein>
<feature type="region of interest" description="Disordered" evidence="1">
    <location>
        <begin position="786"/>
        <end position="824"/>
    </location>
</feature>
<dbReference type="Pfam" id="PF17963">
    <property type="entry name" value="Big_9"/>
    <property type="match status" value="2"/>
</dbReference>
<dbReference type="InterPro" id="IPR010221">
    <property type="entry name" value="VCBS_dom"/>
</dbReference>
<dbReference type="KEGG" id="mag:amb3277"/>
<dbReference type="AlphaFoldDB" id="Q2W244"/>
<evidence type="ECO:0000259" key="2">
    <source>
        <dbReference type="SMART" id="SM00736"/>
    </source>
</evidence>
<dbReference type="InterPro" id="IPR030916">
    <property type="entry name" value="ELWxxDGT_rpt"/>
</dbReference>
<accession>Q2W244</accession>
<dbReference type="HOGENOM" id="CLU_277962_0_0_5"/>
<gene>
    <name evidence="3" type="ordered locus">amb3277</name>
</gene>
<organism evidence="3 4">
    <name type="scientific">Paramagnetospirillum magneticum (strain ATCC 700264 / AMB-1)</name>
    <name type="common">Magnetospirillum magneticum</name>
    <dbReference type="NCBI Taxonomy" id="342108"/>
    <lineage>
        <taxon>Bacteria</taxon>
        <taxon>Pseudomonadati</taxon>
        <taxon>Pseudomonadota</taxon>
        <taxon>Alphaproteobacteria</taxon>
        <taxon>Rhodospirillales</taxon>
        <taxon>Magnetospirillaceae</taxon>
        <taxon>Paramagnetospirillum</taxon>
    </lineage>
</organism>
<feature type="region of interest" description="Disordered" evidence="1">
    <location>
        <begin position="861"/>
        <end position="946"/>
    </location>
</feature>
<dbReference type="Proteomes" id="UP000007058">
    <property type="component" value="Chromosome"/>
</dbReference>
<dbReference type="Pfam" id="PF14252">
    <property type="entry name" value="DUF4347"/>
    <property type="match status" value="1"/>
</dbReference>
<dbReference type="OrthoDB" id="7296847at2"/>
<dbReference type="SUPFAM" id="SSF49313">
    <property type="entry name" value="Cadherin-like"/>
    <property type="match status" value="1"/>
</dbReference>
<dbReference type="InterPro" id="IPR015919">
    <property type="entry name" value="Cadherin-like_sf"/>
</dbReference>
<dbReference type="NCBIfam" id="TIGR04534">
    <property type="entry name" value="ELWxxDGT_rpt"/>
    <property type="match status" value="1"/>
</dbReference>
<evidence type="ECO:0000256" key="1">
    <source>
        <dbReference type="SAM" id="MobiDB-lite"/>
    </source>
</evidence>
<dbReference type="NCBIfam" id="TIGR01965">
    <property type="entry name" value="VCBS_repeat"/>
    <property type="match status" value="1"/>
</dbReference>
<evidence type="ECO:0000313" key="3">
    <source>
        <dbReference type="EMBL" id="BAE52081.1"/>
    </source>
</evidence>
<dbReference type="SMART" id="SM00736">
    <property type="entry name" value="CADG"/>
    <property type="match status" value="1"/>
</dbReference>
<dbReference type="Gene3D" id="2.60.40.10">
    <property type="entry name" value="Immunoglobulins"/>
    <property type="match status" value="1"/>
</dbReference>
<feature type="domain" description="Dystroglycan-type cadherin-like" evidence="2">
    <location>
        <begin position="1006"/>
        <end position="1100"/>
    </location>
</feature>
<name>Q2W244_PARM1</name>
<dbReference type="GO" id="GO:0016020">
    <property type="term" value="C:membrane"/>
    <property type="evidence" value="ECO:0007669"/>
    <property type="project" value="InterPro"/>
</dbReference>
<dbReference type="Pfam" id="PF05345">
    <property type="entry name" value="He_PIG"/>
    <property type="match status" value="1"/>
</dbReference>
<dbReference type="Gene3D" id="2.60.40.3440">
    <property type="match status" value="2"/>
</dbReference>
<dbReference type="STRING" id="342108.amb3277"/>
<dbReference type="InterPro" id="IPR025592">
    <property type="entry name" value="DUF4347"/>
</dbReference>
<reference evidence="3 4" key="1">
    <citation type="journal article" date="2005" name="DNA Res.">
        <title>Complete genome sequence of the facultative anaerobic magnetotactic bacterium Magnetospirillum sp. strain AMB-1.</title>
        <authorList>
            <person name="Matsunaga T."/>
            <person name="Okamura Y."/>
            <person name="Fukuda Y."/>
            <person name="Wahyudi A.T."/>
            <person name="Murase Y."/>
            <person name="Takeyama H."/>
        </authorList>
    </citation>
    <scope>NUCLEOTIDE SEQUENCE [LARGE SCALE GENOMIC DNA]</scope>
    <source>
        <strain evidence="4">ATCC 700264 / AMB-1</strain>
    </source>
</reference>
<dbReference type="EMBL" id="AP007255">
    <property type="protein sequence ID" value="BAE52081.1"/>
    <property type="molecule type" value="Genomic_DNA"/>
</dbReference>
<feature type="compositionally biased region" description="Pro residues" evidence="1">
    <location>
        <begin position="914"/>
        <end position="923"/>
    </location>
</feature>
<dbReference type="InterPro" id="IPR013783">
    <property type="entry name" value="Ig-like_fold"/>
</dbReference>